<dbReference type="Proteomes" id="UP001239111">
    <property type="component" value="Chromosome 2"/>
</dbReference>
<evidence type="ECO:0000313" key="1">
    <source>
        <dbReference type="EMBL" id="KAJ8679203.1"/>
    </source>
</evidence>
<protein>
    <submittedName>
        <fullName evidence="1">Uncharacterized protein</fullName>
    </submittedName>
</protein>
<sequence length="128" mass="14161">MASAAWGISPEDPQPSQSQKGRPAILLPFETQHDIENEADIVYAAERLPGTSNLQEKSIPVVRFFSDNPVGPQGIKNLEEHSQISLNDEVDTPPAKGRLNLHEKVQLTASEIARSHPQLFVNQQQTDQ</sequence>
<reference evidence="1" key="1">
    <citation type="submission" date="2023-04" db="EMBL/GenBank/DDBJ databases">
        <title>A chromosome-level genome assembly of the parasitoid wasp Eretmocerus hayati.</title>
        <authorList>
            <person name="Zhong Y."/>
            <person name="Liu S."/>
            <person name="Liu Y."/>
        </authorList>
    </citation>
    <scope>NUCLEOTIDE SEQUENCE</scope>
    <source>
        <strain evidence="1">ZJU_SS_LIU_2023</strain>
    </source>
</reference>
<evidence type="ECO:0000313" key="2">
    <source>
        <dbReference type="Proteomes" id="UP001239111"/>
    </source>
</evidence>
<organism evidence="1 2">
    <name type="scientific">Eretmocerus hayati</name>
    <dbReference type="NCBI Taxonomy" id="131215"/>
    <lineage>
        <taxon>Eukaryota</taxon>
        <taxon>Metazoa</taxon>
        <taxon>Ecdysozoa</taxon>
        <taxon>Arthropoda</taxon>
        <taxon>Hexapoda</taxon>
        <taxon>Insecta</taxon>
        <taxon>Pterygota</taxon>
        <taxon>Neoptera</taxon>
        <taxon>Endopterygota</taxon>
        <taxon>Hymenoptera</taxon>
        <taxon>Apocrita</taxon>
        <taxon>Proctotrupomorpha</taxon>
        <taxon>Chalcidoidea</taxon>
        <taxon>Aphelinidae</taxon>
        <taxon>Aphelininae</taxon>
        <taxon>Eretmocerus</taxon>
    </lineage>
</organism>
<comment type="caution">
    <text evidence="1">The sequence shown here is derived from an EMBL/GenBank/DDBJ whole genome shotgun (WGS) entry which is preliminary data.</text>
</comment>
<dbReference type="EMBL" id="CM056742">
    <property type="protein sequence ID" value="KAJ8679203.1"/>
    <property type="molecule type" value="Genomic_DNA"/>
</dbReference>
<proteinExistence type="predicted"/>
<gene>
    <name evidence="1" type="ORF">QAD02_014990</name>
</gene>
<keyword evidence="2" id="KW-1185">Reference proteome</keyword>
<name>A0ACC2P7W5_9HYME</name>
<accession>A0ACC2P7W5</accession>